<organism evidence="2 3">
    <name type="scientific">Hymenobacter humi</name>
    <dbReference type="NCBI Taxonomy" id="1411620"/>
    <lineage>
        <taxon>Bacteria</taxon>
        <taxon>Pseudomonadati</taxon>
        <taxon>Bacteroidota</taxon>
        <taxon>Cytophagia</taxon>
        <taxon>Cytophagales</taxon>
        <taxon>Hymenobacteraceae</taxon>
        <taxon>Hymenobacter</taxon>
    </lineage>
</organism>
<reference evidence="3" key="1">
    <citation type="journal article" date="2019" name="Int. J. Syst. Evol. Microbiol.">
        <title>The Global Catalogue of Microorganisms (GCM) 10K type strain sequencing project: providing services to taxonomists for standard genome sequencing and annotation.</title>
        <authorList>
            <consortium name="The Broad Institute Genomics Platform"/>
            <consortium name="The Broad Institute Genome Sequencing Center for Infectious Disease"/>
            <person name="Wu L."/>
            <person name="Ma J."/>
        </authorList>
    </citation>
    <scope>NUCLEOTIDE SEQUENCE [LARGE SCALE GENOMIC DNA]</scope>
    <source>
        <strain evidence="3">JCM 19635</strain>
    </source>
</reference>
<dbReference type="InterPro" id="IPR011250">
    <property type="entry name" value="OMP/PagP_B-barrel"/>
</dbReference>
<evidence type="ECO:0000256" key="1">
    <source>
        <dbReference type="SAM" id="SignalP"/>
    </source>
</evidence>
<evidence type="ECO:0008006" key="4">
    <source>
        <dbReference type="Google" id="ProtNLM"/>
    </source>
</evidence>
<evidence type="ECO:0000313" key="2">
    <source>
        <dbReference type="EMBL" id="MFC7666258.1"/>
    </source>
</evidence>
<proteinExistence type="predicted"/>
<gene>
    <name evidence="2" type="ORF">ACFQT0_01550</name>
</gene>
<protein>
    <recommendedName>
        <fullName evidence="4">Outer membrane protein beta-barrel domain-containing protein</fullName>
    </recommendedName>
</protein>
<keyword evidence="3" id="KW-1185">Reference proteome</keyword>
<dbReference type="RefSeq" id="WP_380199810.1">
    <property type="nucleotide sequence ID" value="NZ_JBHTEK010000001.1"/>
</dbReference>
<sequence length="228" mass="24572">MQKLILAVALAVMAHSAQAQVAEAPQAKSSYLGLGLTSLSGYYTGPNESADDIAFAPTALGSLGLSPAVAVRGSVAYRRNRVDRDESSATQRFVQHQTTNNVVVPVLLQVTLNPAASRFHAALIGGLTFWHINQQGQQTYYYYYPSQPATAVPQNLDQQRLDTFLTGGLNASYQLTPQWVALADLTINGRIGGEKKMYYEYLPSAGLMIGAGYKFGQSQVAPRAAANR</sequence>
<dbReference type="EMBL" id="JBHTEK010000001">
    <property type="protein sequence ID" value="MFC7666258.1"/>
    <property type="molecule type" value="Genomic_DNA"/>
</dbReference>
<evidence type="ECO:0000313" key="3">
    <source>
        <dbReference type="Proteomes" id="UP001596513"/>
    </source>
</evidence>
<keyword evidence="1" id="KW-0732">Signal</keyword>
<dbReference type="Proteomes" id="UP001596513">
    <property type="component" value="Unassembled WGS sequence"/>
</dbReference>
<feature type="chain" id="PRO_5046714709" description="Outer membrane protein beta-barrel domain-containing protein" evidence="1">
    <location>
        <begin position="20"/>
        <end position="228"/>
    </location>
</feature>
<feature type="signal peptide" evidence="1">
    <location>
        <begin position="1"/>
        <end position="19"/>
    </location>
</feature>
<accession>A0ABW2U1U3</accession>
<name>A0ABW2U1U3_9BACT</name>
<comment type="caution">
    <text evidence="2">The sequence shown here is derived from an EMBL/GenBank/DDBJ whole genome shotgun (WGS) entry which is preliminary data.</text>
</comment>
<dbReference type="SUPFAM" id="SSF56925">
    <property type="entry name" value="OMPA-like"/>
    <property type="match status" value="1"/>
</dbReference>